<evidence type="ECO:0000313" key="3">
    <source>
        <dbReference type="Proteomes" id="UP000287022"/>
    </source>
</evidence>
<dbReference type="Gene3D" id="3.20.20.140">
    <property type="entry name" value="Metal-dependent hydrolases"/>
    <property type="match status" value="1"/>
</dbReference>
<keyword evidence="1" id="KW-0732">Signal</keyword>
<dbReference type="InterPro" id="IPR016195">
    <property type="entry name" value="Pol/histidinol_Pase-like"/>
</dbReference>
<keyword evidence="3" id="KW-1185">Reference proteome</keyword>
<evidence type="ECO:0000256" key="1">
    <source>
        <dbReference type="SAM" id="SignalP"/>
    </source>
</evidence>
<dbReference type="Proteomes" id="UP000287022">
    <property type="component" value="Unassembled WGS sequence"/>
</dbReference>
<dbReference type="GO" id="GO:0004534">
    <property type="term" value="F:5'-3' RNA exonuclease activity"/>
    <property type="evidence" value="ECO:0007669"/>
    <property type="project" value="TreeGrafter"/>
</dbReference>
<reference evidence="3" key="1">
    <citation type="journal article" date="2018" name="Front. Microbiol.">
        <title>Genome-Based Analysis Reveals the Taxonomy and Diversity of the Family Idiomarinaceae.</title>
        <authorList>
            <person name="Liu Y."/>
            <person name="Lai Q."/>
            <person name="Shao Z."/>
        </authorList>
    </citation>
    <scope>NUCLEOTIDE SEQUENCE [LARGE SCALE GENOMIC DNA]</scope>
    <source>
        <strain evidence="3">c121</strain>
    </source>
</reference>
<gene>
    <name evidence="2" type="ORF">CWI80_10745</name>
</gene>
<dbReference type="GO" id="GO:0035312">
    <property type="term" value="F:5'-3' DNA exonuclease activity"/>
    <property type="evidence" value="ECO:0007669"/>
    <property type="project" value="TreeGrafter"/>
</dbReference>
<feature type="signal peptide" evidence="1">
    <location>
        <begin position="1"/>
        <end position="19"/>
    </location>
</feature>
<dbReference type="CDD" id="cd07432">
    <property type="entry name" value="PHP_HisPPase"/>
    <property type="match status" value="1"/>
</dbReference>
<organism evidence="2 3">
    <name type="scientific">Pseudidiomarina sediminum</name>
    <dbReference type="NCBI Taxonomy" id="431675"/>
    <lineage>
        <taxon>Bacteria</taxon>
        <taxon>Pseudomonadati</taxon>
        <taxon>Pseudomonadota</taxon>
        <taxon>Gammaproteobacteria</taxon>
        <taxon>Alteromonadales</taxon>
        <taxon>Idiomarinaceae</taxon>
        <taxon>Pseudidiomarina</taxon>
    </lineage>
</organism>
<evidence type="ECO:0000313" key="2">
    <source>
        <dbReference type="EMBL" id="RUO72266.1"/>
    </source>
</evidence>
<sequence>MYTSTFLSALLLASTQAVAEPQHIELKGKISGAQHQSYVAVPFDVPAGTQHIEVSFDYDNSHRTVIDLGLEDPQRFRGWSGGSKKQFSLSELAATPSYLAGPIIAGEWKLILGVPNIRSTSESSYHATITLHSTIPDTQQVIADKRGWYRGDLHAHSGQSDGWCQSKRAQKVACPTEQGLSRAERLQLDFIAFTEHNSRAGFADVARLQPFYDNLLMLPGREITTFYGHANVLGESGFIDFRMTDNDFTAIQKQINNQAITIINHPNLPSGEQCMGCGWQADANYNAVQAIEVANSSTLAKAGGKGLATTLWHQLLDQGYRLSATAGSDNHNPHELFQKWEAITVIEADNLSAEALYRGIRDGRAFIDLQNQGASYLNFNATQGEQQVAMGGVLEYHPQQPLTLMLATDIEGSYWKVITSNATYEIPYTDIPHQLPAGIDSAWLRVELYSEAAEPLLVSSPIYLHSL</sequence>
<dbReference type="GO" id="GO:0016740">
    <property type="term" value="F:transferase activity"/>
    <property type="evidence" value="ECO:0007669"/>
    <property type="project" value="UniProtKB-KW"/>
</dbReference>
<keyword evidence="2" id="KW-0808">Transferase</keyword>
<dbReference type="EMBL" id="PIQE01000003">
    <property type="protein sequence ID" value="RUO72266.1"/>
    <property type="molecule type" value="Genomic_DNA"/>
</dbReference>
<accession>A0A432Z301</accession>
<proteinExistence type="predicted"/>
<feature type="chain" id="PRO_5019396558" evidence="1">
    <location>
        <begin position="20"/>
        <end position="467"/>
    </location>
</feature>
<name>A0A432Z301_9GAMM</name>
<comment type="caution">
    <text evidence="2">The sequence shown here is derived from an EMBL/GenBank/DDBJ whole genome shotgun (WGS) entry which is preliminary data.</text>
</comment>
<dbReference type="InterPro" id="IPR052018">
    <property type="entry name" value="PHP_domain"/>
</dbReference>
<dbReference type="PANTHER" id="PTHR42924">
    <property type="entry name" value="EXONUCLEASE"/>
    <property type="match status" value="1"/>
</dbReference>
<dbReference type="RefSeq" id="WP_026860517.1">
    <property type="nucleotide sequence ID" value="NZ_PIQE01000003.1"/>
</dbReference>
<dbReference type="PANTHER" id="PTHR42924:SF3">
    <property type="entry name" value="POLYMERASE_HISTIDINOL PHOSPHATASE N-TERMINAL DOMAIN-CONTAINING PROTEIN"/>
    <property type="match status" value="1"/>
</dbReference>
<dbReference type="NCBIfam" id="NF038032">
    <property type="entry name" value="CehA_McbA_metalo"/>
    <property type="match status" value="1"/>
</dbReference>
<protein>
    <submittedName>
        <fullName evidence="2">Phosphotransferase</fullName>
    </submittedName>
</protein>
<dbReference type="SUPFAM" id="SSF89550">
    <property type="entry name" value="PHP domain-like"/>
    <property type="match status" value="1"/>
</dbReference>
<dbReference type="AlphaFoldDB" id="A0A432Z301"/>